<evidence type="ECO:0000313" key="2">
    <source>
        <dbReference type="EMBL" id="ENN71737.1"/>
    </source>
</evidence>
<dbReference type="GO" id="GO:0005794">
    <property type="term" value="C:Golgi apparatus"/>
    <property type="evidence" value="ECO:0007669"/>
    <property type="project" value="TreeGrafter"/>
</dbReference>
<dbReference type="GO" id="GO:0004653">
    <property type="term" value="F:polypeptide N-acetylgalactosaminyltransferase activity"/>
    <property type="evidence" value="ECO:0007669"/>
    <property type="project" value="TreeGrafter"/>
</dbReference>
<name>N6TZQ0_DENPD</name>
<accession>N6TZQ0</accession>
<dbReference type="SUPFAM" id="SSF53448">
    <property type="entry name" value="Nucleotide-diphospho-sugar transferases"/>
    <property type="match status" value="1"/>
</dbReference>
<dbReference type="Gene3D" id="3.90.550.10">
    <property type="entry name" value="Spore Coat Polysaccharide Biosynthesis Protein SpsA, Chain A"/>
    <property type="match status" value="1"/>
</dbReference>
<dbReference type="PANTHER" id="PTHR11675:SF119">
    <property type="entry name" value="POLYPEPTIDE N-ACETYLGALACTOSAMINYLTRANSFERASE 2"/>
    <property type="match status" value="1"/>
</dbReference>
<gene>
    <name evidence="2" type="ORF">YQE_11592</name>
</gene>
<feature type="non-terminal residue" evidence="2">
    <location>
        <position position="1"/>
    </location>
</feature>
<dbReference type="PANTHER" id="PTHR11675">
    <property type="entry name" value="N-ACETYLGALACTOSAMINYLTRANSFERASE"/>
    <property type="match status" value="1"/>
</dbReference>
<dbReference type="EMBL" id="KB741258">
    <property type="protein sequence ID" value="ENN71737.1"/>
    <property type="molecule type" value="Genomic_DNA"/>
</dbReference>
<keyword evidence="1" id="KW-1015">Disulfide bond</keyword>
<sequence>MDNFQYIGASADLRGGFDWTMVFKWEFLSLSQREARRHDPTKEIKTPMIAGGLFVINKAYFDRLGKYDMQMDVWGAENFEISFRVWQCGGSL</sequence>
<dbReference type="GO" id="GO:0006493">
    <property type="term" value="P:protein O-linked glycosylation"/>
    <property type="evidence" value="ECO:0007669"/>
    <property type="project" value="TreeGrafter"/>
</dbReference>
<dbReference type="HOGENOM" id="CLU_2415555_0_0_1"/>
<evidence type="ECO:0000256" key="1">
    <source>
        <dbReference type="ARBA" id="ARBA00023157"/>
    </source>
</evidence>
<protein>
    <recommendedName>
        <fullName evidence="3">Galactosyltransferase C-terminal domain-containing protein</fullName>
    </recommendedName>
</protein>
<dbReference type="AlphaFoldDB" id="N6TZQ0"/>
<dbReference type="OrthoDB" id="429263at2759"/>
<evidence type="ECO:0008006" key="3">
    <source>
        <dbReference type="Google" id="ProtNLM"/>
    </source>
</evidence>
<organism evidence="2">
    <name type="scientific">Dendroctonus ponderosae</name>
    <name type="common">Mountain pine beetle</name>
    <dbReference type="NCBI Taxonomy" id="77166"/>
    <lineage>
        <taxon>Eukaryota</taxon>
        <taxon>Metazoa</taxon>
        <taxon>Ecdysozoa</taxon>
        <taxon>Arthropoda</taxon>
        <taxon>Hexapoda</taxon>
        <taxon>Insecta</taxon>
        <taxon>Pterygota</taxon>
        <taxon>Neoptera</taxon>
        <taxon>Endopterygota</taxon>
        <taxon>Coleoptera</taxon>
        <taxon>Polyphaga</taxon>
        <taxon>Cucujiformia</taxon>
        <taxon>Curculionidae</taxon>
        <taxon>Scolytinae</taxon>
        <taxon>Dendroctonus</taxon>
    </lineage>
</organism>
<dbReference type="InterPro" id="IPR029044">
    <property type="entry name" value="Nucleotide-diphossugar_trans"/>
</dbReference>
<dbReference type="OMA" id="WYALPTE"/>
<proteinExistence type="predicted"/>
<reference evidence="2" key="1">
    <citation type="journal article" date="2013" name="Genome Biol.">
        <title>Draft genome of the mountain pine beetle, Dendroctonus ponderosae Hopkins, a major forest pest.</title>
        <authorList>
            <person name="Keeling C.I."/>
            <person name="Yuen M.M."/>
            <person name="Liao N.Y."/>
            <person name="Docking T.R."/>
            <person name="Chan S.K."/>
            <person name="Taylor G.A."/>
            <person name="Palmquist D.L."/>
            <person name="Jackman S.D."/>
            <person name="Nguyen A."/>
            <person name="Li M."/>
            <person name="Henderson H."/>
            <person name="Janes J.K."/>
            <person name="Zhao Y."/>
            <person name="Pandoh P."/>
            <person name="Moore R."/>
            <person name="Sperling F.A."/>
            <person name="Huber D.P."/>
            <person name="Birol I."/>
            <person name="Jones S.J."/>
            <person name="Bohlmann J."/>
        </authorList>
    </citation>
    <scope>NUCLEOTIDE SEQUENCE</scope>
</reference>